<reference evidence="2" key="1">
    <citation type="submission" date="2016-10" db="EMBL/GenBank/DDBJ databases">
        <title>Sequence of Gallionella enrichment culture.</title>
        <authorList>
            <person name="Poehlein A."/>
            <person name="Muehling M."/>
            <person name="Daniel R."/>
        </authorList>
    </citation>
    <scope>NUCLEOTIDE SEQUENCE</scope>
</reference>
<dbReference type="AlphaFoldDB" id="A0A1J5QVY8"/>
<gene>
    <name evidence="2" type="ORF">GALL_381930</name>
</gene>
<organism evidence="2">
    <name type="scientific">mine drainage metagenome</name>
    <dbReference type="NCBI Taxonomy" id="410659"/>
    <lineage>
        <taxon>unclassified sequences</taxon>
        <taxon>metagenomes</taxon>
        <taxon>ecological metagenomes</taxon>
    </lineage>
</organism>
<evidence type="ECO:0000256" key="1">
    <source>
        <dbReference type="SAM" id="Phobius"/>
    </source>
</evidence>
<comment type="caution">
    <text evidence="2">The sequence shown here is derived from an EMBL/GenBank/DDBJ whole genome shotgun (WGS) entry which is preliminary data.</text>
</comment>
<keyword evidence="1" id="KW-1133">Transmembrane helix</keyword>
<feature type="transmembrane region" description="Helical" evidence="1">
    <location>
        <begin position="12"/>
        <end position="30"/>
    </location>
</feature>
<evidence type="ECO:0000313" key="2">
    <source>
        <dbReference type="EMBL" id="OIQ80061.1"/>
    </source>
</evidence>
<keyword evidence="1" id="KW-0472">Membrane</keyword>
<keyword evidence="1" id="KW-0812">Transmembrane</keyword>
<accession>A0A1J5QVY8</accession>
<sequence>MHIFTWDNLPMTVIVALIVWAWMSFFSVILA</sequence>
<protein>
    <submittedName>
        <fullName evidence="2">Uncharacterized protein</fullName>
    </submittedName>
</protein>
<proteinExistence type="predicted"/>
<name>A0A1J5QVY8_9ZZZZ</name>
<dbReference type="EMBL" id="MLJW01001115">
    <property type="protein sequence ID" value="OIQ80061.1"/>
    <property type="molecule type" value="Genomic_DNA"/>
</dbReference>